<comment type="caution">
    <text evidence="1">The sequence shown here is derived from an EMBL/GenBank/DDBJ whole genome shotgun (WGS) entry which is preliminary data.</text>
</comment>
<accession>J9CF56</accession>
<gene>
    <name evidence="1" type="ORF">EVA_13278</name>
</gene>
<reference evidence="1" key="1">
    <citation type="journal article" date="2012" name="PLoS ONE">
        <title>Gene sets for utilization of primary and secondary nutrition supplies in the distal gut of endangered iberian lynx.</title>
        <authorList>
            <person name="Alcaide M."/>
            <person name="Messina E."/>
            <person name="Richter M."/>
            <person name="Bargiela R."/>
            <person name="Peplies J."/>
            <person name="Huws S.A."/>
            <person name="Newbold C.J."/>
            <person name="Golyshin P.N."/>
            <person name="Simon M.A."/>
            <person name="Lopez G."/>
            <person name="Yakimov M.M."/>
            <person name="Ferrer M."/>
        </authorList>
    </citation>
    <scope>NUCLEOTIDE SEQUENCE</scope>
</reference>
<name>J9CF56_9ZZZZ</name>
<sequence>MRIRRPVQTRCCISCNVPAAPSSSRTRGLSWRRILFALPSAGARC</sequence>
<dbReference type="AlphaFoldDB" id="J9CF56"/>
<protein>
    <submittedName>
        <fullName evidence="1">Uncharacterized protein</fullName>
    </submittedName>
</protein>
<proteinExistence type="predicted"/>
<organism evidence="1">
    <name type="scientific">gut metagenome</name>
    <dbReference type="NCBI Taxonomy" id="749906"/>
    <lineage>
        <taxon>unclassified sequences</taxon>
        <taxon>metagenomes</taxon>
        <taxon>organismal metagenomes</taxon>
    </lineage>
</organism>
<evidence type="ECO:0000313" key="1">
    <source>
        <dbReference type="EMBL" id="EJW98615.1"/>
    </source>
</evidence>
<dbReference type="EMBL" id="AMCI01004185">
    <property type="protein sequence ID" value="EJW98615.1"/>
    <property type="molecule type" value="Genomic_DNA"/>
</dbReference>